<dbReference type="Pfam" id="PF08308">
    <property type="entry name" value="PEGA"/>
    <property type="match status" value="1"/>
</dbReference>
<feature type="signal peptide" evidence="1">
    <location>
        <begin position="1"/>
        <end position="20"/>
    </location>
</feature>
<dbReference type="RefSeq" id="WP_012826314.1">
    <property type="nucleotide sequence ID" value="NC_013440.1"/>
</dbReference>
<evidence type="ECO:0000313" key="4">
    <source>
        <dbReference type="Proteomes" id="UP000001880"/>
    </source>
</evidence>
<evidence type="ECO:0000313" key="3">
    <source>
        <dbReference type="EMBL" id="ACY13702.1"/>
    </source>
</evidence>
<proteinExistence type="predicted"/>
<dbReference type="InterPro" id="IPR013229">
    <property type="entry name" value="PEGA"/>
</dbReference>
<dbReference type="PROSITE" id="PS51257">
    <property type="entry name" value="PROKAR_LIPOPROTEIN"/>
    <property type="match status" value="1"/>
</dbReference>
<accession>D0LS05</accession>
<dbReference type="HOGENOM" id="CLU_661847_0_0_7"/>
<gene>
    <name evidence="3" type="ordered locus">Hoch_1123</name>
</gene>
<dbReference type="KEGG" id="hoh:Hoch_1123"/>
<dbReference type="AlphaFoldDB" id="D0LS05"/>
<reference evidence="3 4" key="1">
    <citation type="journal article" date="2010" name="Stand. Genomic Sci.">
        <title>Complete genome sequence of Haliangium ochraceum type strain (SMP-2).</title>
        <authorList>
            <consortium name="US DOE Joint Genome Institute (JGI-PGF)"/>
            <person name="Ivanova N."/>
            <person name="Daum C."/>
            <person name="Lang E."/>
            <person name="Abt B."/>
            <person name="Kopitz M."/>
            <person name="Saunders E."/>
            <person name="Lapidus A."/>
            <person name="Lucas S."/>
            <person name="Glavina Del Rio T."/>
            <person name="Nolan M."/>
            <person name="Tice H."/>
            <person name="Copeland A."/>
            <person name="Cheng J.F."/>
            <person name="Chen F."/>
            <person name="Bruce D."/>
            <person name="Goodwin L."/>
            <person name="Pitluck S."/>
            <person name="Mavromatis K."/>
            <person name="Pati A."/>
            <person name="Mikhailova N."/>
            <person name="Chen A."/>
            <person name="Palaniappan K."/>
            <person name="Land M."/>
            <person name="Hauser L."/>
            <person name="Chang Y.J."/>
            <person name="Jeffries C.D."/>
            <person name="Detter J.C."/>
            <person name="Brettin T."/>
            <person name="Rohde M."/>
            <person name="Goker M."/>
            <person name="Bristow J."/>
            <person name="Markowitz V."/>
            <person name="Eisen J.A."/>
            <person name="Hugenholtz P."/>
            <person name="Kyrpides N.C."/>
            <person name="Klenk H.P."/>
        </authorList>
    </citation>
    <scope>NUCLEOTIDE SEQUENCE [LARGE SCALE GENOMIC DNA]</scope>
    <source>
        <strain evidence="4">DSM 14365 / CIP 107738 / JCM 11303 / AJ 13395 / SMP-2</strain>
    </source>
</reference>
<keyword evidence="4" id="KW-1185">Reference proteome</keyword>
<evidence type="ECO:0000256" key="1">
    <source>
        <dbReference type="SAM" id="SignalP"/>
    </source>
</evidence>
<protein>
    <submittedName>
        <fullName evidence="3">PEGA domain protein</fullName>
    </submittedName>
</protein>
<sequence>MNSRSAYLLVITWFAYASLACEPRDASFQLDPLRAEIEETDATEPGTATAPVTDTSYEDVLTQKHAIGTLVRFDAKFLPSTLIMLSQNGSDRYFALVADARAIDFDELRAAAAGLREIQEKHLSQTARLVAKPQQLTKIVDQYLALTNRLEHALPSAHDLVAVELAEAEHLRDIDWKYVKDKPPEPQMLPWGRKFSLGFDAPQATQTFAVSVAIDRLEMLLSKQPPWFDVALPTVNPSIVNRYSASDVRLYNKFVSLHNQEVKRRRTYGLQRLSEKAIILLTYIDDLVKSESYTIEARVTTAHEQANQIYEKSLKRTPRVYVQESSSRDSIVKRQYARTHLQITSYPTGATVSIAGKKVGKTPHLIRDLAADATLELTLDKRGYESFTETVTAKVRILGTYRFEGALKPAARRRR</sequence>
<organism evidence="3 4">
    <name type="scientific">Haliangium ochraceum (strain DSM 14365 / JCM 11303 / SMP-2)</name>
    <dbReference type="NCBI Taxonomy" id="502025"/>
    <lineage>
        <taxon>Bacteria</taxon>
        <taxon>Pseudomonadati</taxon>
        <taxon>Myxococcota</taxon>
        <taxon>Polyangia</taxon>
        <taxon>Haliangiales</taxon>
        <taxon>Kofleriaceae</taxon>
        <taxon>Haliangium</taxon>
    </lineage>
</organism>
<keyword evidence="1" id="KW-0732">Signal</keyword>
<dbReference type="EMBL" id="CP001804">
    <property type="protein sequence ID" value="ACY13702.1"/>
    <property type="molecule type" value="Genomic_DNA"/>
</dbReference>
<dbReference type="Proteomes" id="UP000001880">
    <property type="component" value="Chromosome"/>
</dbReference>
<feature type="domain" description="PEGA" evidence="2">
    <location>
        <begin position="340"/>
        <end position="394"/>
    </location>
</feature>
<evidence type="ECO:0000259" key="2">
    <source>
        <dbReference type="Pfam" id="PF08308"/>
    </source>
</evidence>
<name>D0LS05_HALO1</name>
<feature type="chain" id="PRO_5003010401" evidence="1">
    <location>
        <begin position="21"/>
        <end position="415"/>
    </location>
</feature>